<dbReference type="RefSeq" id="WP_191285759.1">
    <property type="nucleotide sequence ID" value="NZ_BNCH01000002.1"/>
</dbReference>
<name>A0ABQ3IU95_9RHOB</name>
<evidence type="ECO:0000256" key="1">
    <source>
        <dbReference type="ARBA" id="ARBA00000086"/>
    </source>
</evidence>
<proteinExistence type="predicted"/>
<dbReference type="InterPro" id="IPR003265">
    <property type="entry name" value="HhH-GPD_domain"/>
</dbReference>
<dbReference type="PANTHER" id="PTHR43003:SF5">
    <property type="entry name" value="DNA-3-METHYLADENINE GLYCOSYLASE"/>
    <property type="match status" value="1"/>
</dbReference>
<evidence type="ECO:0000256" key="3">
    <source>
        <dbReference type="ARBA" id="ARBA00022763"/>
    </source>
</evidence>
<protein>
    <recommendedName>
        <fullName evidence="2">DNA-3-methyladenine glycosylase II</fullName>
        <ecNumber evidence="2">3.2.2.21</ecNumber>
    </recommendedName>
</protein>
<dbReference type="Proteomes" id="UP000609802">
    <property type="component" value="Unassembled WGS sequence"/>
</dbReference>
<keyword evidence="7" id="KW-1185">Reference proteome</keyword>
<dbReference type="EMBL" id="BNCH01000002">
    <property type="protein sequence ID" value="GHE94711.1"/>
    <property type="molecule type" value="Genomic_DNA"/>
</dbReference>
<comment type="catalytic activity">
    <reaction evidence="1">
        <text>Hydrolysis of alkylated DNA, releasing 3-methyladenine, 3-methylguanine, 7-methylguanine and 7-methyladenine.</text>
        <dbReference type="EC" id="3.2.2.21"/>
    </reaction>
</comment>
<accession>A0ABQ3IU95</accession>
<gene>
    <name evidence="6" type="ORF">GCM10016455_13970</name>
</gene>
<reference evidence="7" key="1">
    <citation type="journal article" date="2019" name="Int. J. Syst. Evol. Microbiol.">
        <title>The Global Catalogue of Microorganisms (GCM) 10K type strain sequencing project: providing services to taxonomists for standard genome sequencing and annotation.</title>
        <authorList>
            <consortium name="The Broad Institute Genomics Platform"/>
            <consortium name="The Broad Institute Genome Sequencing Center for Infectious Disease"/>
            <person name="Wu L."/>
            <person name="Ma J."/>
        </authorList>
    </citation>
    <scope>NUCLEOTIDE SEQUENCE [LARGE SCALE GENOMIC DNA]</scope>
    <source>
        <strain evidence="7">KCTC 42443</strain>
    </source>
</reference>
<comment type="caution">
    <text evidence="6">The sequence shown here is derived from an EMBL/GenBank/DDBJ whole genome shotgun (WGS) entry which is preliminary data.</text>
</comment>
<dbReference type="EC" id="3.2.2.21" evidence="2"/>
<evidence type="ECO:0000256" key="2">
    <source>
        <dbReference type="ARBA" id="ARBA00012000"/>
    </source>
</evidence>
<keyword evidence="3" id="KW-0227">DNA damage</keyword>
<dbReference type="SMART" id="SM00478">
    <property type="entry name" value="ENDO3c"/>
    <property type="match status" value="1"/>
</dbReference>
<dbReference type="InterPro" id="IPR051912">
    <property type="entry name" value="Alkylbase_DNA_Glycosylase/TA"/>
</dbReference>
<dbReference type="Gene3D" id="1.10.340.30">
    <property type="entry name" value="Hypothetical protein, domain 2"/>
    <property type="match status" value="1"/>
</dbReference>
<dbReference type="Pfam" id="PF00730">
    <property type="entry name" value="HhH-GPD"/>
    <property type="match status" value="1"/>
</dbReference>
<dbReference type="Gene3D" id="1.10.1670.40">
    <property type="match status" value="1"/>
</dbReference>
<dbReference type="PANTHER" id="PTHR43003">
    <property type="entry name" value="DNA-3-METHYLADENINE GLYCOSYLASE"/>
    <property type="match status" value="1"/>
</dbReference>
<sequence length="212" mass="23129">MADQTDRLIHGPDCLREGAKWLCAAEPAFQTVHDQIDDIPLRLRDDGFGALMFAIVGQQVSTASAAAIWARVEGAGMVTPDAVACASPDDLAALGLSRPKIRYAHALARAGIDYPALRRMPSDQVITTLTAVPGIGTWTAEIYALFALARADVFPAGDLALQEAARLLFNLPARPAEKEMRSLAFAWSPWRGVAARLLWAYYRLEKQREGIR</sequence>
<evidence type="ECO:0000259" key="5">
    <source>
        <dbReference type="SMART" id="SM00478"/>
    </source>
</evidence>
<dbReference type="InterPro" id="IPR011257">
    <property type="entry name" value="DNA_glycosylase"/>
</dbReference>
<dbReference type="CDD" id="cd00056">
    <property type="entry name" value="ENDO3c"/>
    <property type="match status" value="1"/>
</dbReference>
<keyword evidence="4" id="KW-0234">DNA repair</keyword>
<feature type="domain" description="HhH-GPD" evidence="5">
    <location>
        <begin position="56"/>
        <end position="203"/>
    </location>
</feature>
<evidence type="ECO:0000256" key="4">
    <source>
        <dbReference type="ARBA" id="ARBA00023204"/>
    </source>
</evidence>
<evidence type="ECO:0000313" key="6">
    <source>
        <dbReference type="EMBL" id="GHE94711.1"/>
    </source>
</evidence>
<organism evidence="6 7">
    <name type="scientific">Aliiroseovarius zhejiangensis</name>
    <dbReference type="NCBI Taxonomy" id="1632025"/>
    <lineage>
        <taxon>Bacteria</taxon>
        <taxon>Pseudomonadati</taxon>
        <taxon>Pseudomonadota</taxon>
        <taxon>Alphaproteobacteria</taxon>
        <taxon>Rhodobacterales</taxon>
        <taxon>Paracoccaceae</taxon>
        <taxon>Aliiroseovarius</taxon>
    </lineage>
</organism>
<dbReference type="SUPFAM" id="SSF48150">
    <property type="entry name" value="DNA-glycosylase"/>
    <property type="match status" value="1"/>
</dbReference>
<evidence type="ECO:0000313" key="7">
    <source>
        <dbReference type="Proteomes" id="UP000609802"/>
    </source>
</evidence>